<evidence type="ECO:0000313" key="2">
    <source>
        <dbReference type="EMBL" id="KAG2220920.1"/>
    </source>
</evidence>
<keyword evidence="3" id="KW-1185">Reference proteome</keyword>
<dbReference type="OrthoDB" id="10626405at2759"/>
<feature type="compositionally biased region" description="Low complexity" evidence="1">
    <location>
        <begin position="176"/>
        <end position="192"/>
    </location>
</feature>
<accession>A0A8H7S2B9</accession>
<reference evidence="2 3" key="1">
    <citation type="submission" date="2020-12" db="EMBL/GenBank/DDBJ databases">
        <title>Metabolic potential, ecology and presence of endohyphal bacteria is reflected in genomic diversity of Mucoromycotina.</title>
        <authorList>
            <person name="Muszewska A."/>
            <person name="Okrasinska A."/>
            <person name="Steczkiewicz K."/>
            <person name="Drgas O."/>
            <person name="Orlowska M."/>
            <person name="Perlinska-Lenart U."/>
            <person name="Aleksandrzak-Piekarczyk T."/>
            <person name="Szatraj K."/>
            <person name="Zielenkiewicz U."/>
            <person name="Pilsyk S."/>
            <person name="Malc E."/>
            <person name="Mieczkowski P."/>
            <person name="Kruszewska J.S."/>
            <person name="Biernat P."/>
            <person name="Pawlowska J."/>
        </authorList>
    </citation>
    <scope>NUCLEOTIDE SEQUENCE [LARGE SCALE GENOMIC DNA]</scope>
    <source>
        <strain evidence="2 3">CBS 142.35</strain>
    </source>
</reference>
<feature type="region of interest" description="Disordered" evidence="1">
    <location>
        <begin position="398"/>
        <end position="456"/>
    </location>
</feature>
<feature type="compositionally biased region" description="Polar residues" evidence="1">
    <location>
        <begin position="523"/>
        <end position="536"/>
    </location>
</feature>
<dbReference type="AlphaFoldDB" id="A0A8H7S2B9"/>
<evidence type="ECO:0000256" key="1">
    <source>
        <dbReference type="SAM" id="MobiDB-lite"/>
    </source>
</evidence>
<dbReference type="EMBL" id="JAEPRB010000125">
    <property type="protein sequence ID" value="KAG2220920.1"/>
    <property type="molecule type" value="Genomic_DNA"/>
</dbReference>
<feature type="region of interest" description="Disordered" evidence="1">
    <location>
        <begin position="1"/>
        <end position="61"/>
    </location>
</feature>
<comment type="caution">
    <text evidence="2">The sequence shown here is derived from an EMBL/GenBank/DDBJ whole genome shotgun (WGS) entry which is preliminary data.</text>
</comment>
<feature type="compositionally biased region" description="Basic residues" evidence="1">
    <location>
        <begin position="42"/>
        <end position="57"/>
    </location>
</feature>
<evidence type="ECO:0000313" key="3">
    <source>
        <dbReference type="Proteomes" id="UP000646827"/>
    </source>
</evidence>
<protein>
    <submittedName>
        <fullName evidence="2">Uncharacterized protein</fullName>
    </submittedName>
</protein>
<sequence length="571" mass="65670">MGLLRFSRKDKPSTDLPNTPTSTPKKRVEISSTDTISGNQHYKLHNQKEKKKNKRQQKSISRDFFSSSSFKAIIGERGSLMDDILNELRPEDILEEEAESDGVMMSVPRTSTSVSTMTFNSTTAPTSIANTTKIPTPIATKSAVLPRQSISSKGSNNYKGFLAQKYMEASNRRYRQSQSQQQQRRPTSSESSNNRITRSSFATTMKRADLCCETDQKCRKHKANNKQQYNLQSDILPVAAQQQQKDEASRRSRSVPVGHQIPVINEPADSESSALPQRQQQLLHNSATQKRDLLHPGRTLQMHLPPTPPPDAEDEVEKTINVPSFQHRRGCDKGTMTTEPYWGNHHHHYLHHNNCHHHHYYHDDHSHINKNNYHMCSHKQEQHHHHCHNNPIYNPCQHHPHHHNISHPTTAKNNNNNNNNNIHHQQYPYQSHPNHHNHNLDHHHNNSNSNNTNHHCHHHNGYETHVHHPQHHRCCVPLPQQTHRHFHCFCTSPPIVYAQPSLCHHYNHHCSNHQCDVRQSTPDVVLPSQSVPSPRTSKGKDRAVRSSKYYNNAGHCCNNNNNNNDNKENAI</sequence>
<feature type="region of interest" description="Disordered" evidence="1">
    <location>
        <begin position="239"/>
        <end position="279"/>
    </location>
</feature>
<feature type="compositionally biased region" description="Polar residues" evidence="1">
    <location>
        <begin position="30"/>
        <end position="40"/>
    </location>
</feature>
<name>A0A8H7S2B9_9FUNG</name>
<feature type="compositionally biased region" description="Polar residues" evidence="1">
    <location>
        <begin position="270"/>
        <end position="279"/>
    </location>
</feature>
<feature type="region of interest" description="Disordered" evidence="1">
    <location>
        <begin position="171"/>
        <end position="202"/>
    </location>
</feature>
<feature type="region of interest" description="Disordered" evidence="1">
    <location>
        <begin position="523"/>
        <end position="543"/>
    </location>
</feature>
<proteinExistence type="predicted"/>
<gene>
    <name evidence="2" type="ORF">INT45_013049</name>
</gene>
<feature type="compositionally biased region" description="Polar residues" evidence="1">
    <location>
        <begin position="193"/>
        <end position="202"/>
    </location>
</feature>
<organism evidence="2 3">
    <name type="scientific">Circinella minor</name>
    <dbReference type="NCBI Taxonomy" id="1195481"/>
    <lineage>
        <taxon>Eukaryota</taxon>
        <taxon>Fungi</taxon>
        <taxon>Fungi incertae sedis</taxon>
        <taxon>Mucoromycota</taxon>
        <taxon>Mucoromycotina</taxon>
        <taxon>Mucoromycetes</taxon>
        <taxon>Mucorales</taxon>
        <taxon>Lichtheimiaceae</taxon>
        <taxon>Circinella</taxon>
    </lineage>
</organism>
<dbReference type="Proteomes" id="UP000646827">
    <property type="component" value="Unassembled WGS sequence"/>
</dbReference>